<evidence type="ECO:0000313" key="3">
    <source>
        <dbReference type="Proteomes" id="UP000199170"/>
    </source>
</evidence>
<dbReference type="AlphaFoldDB" id="A0A1H3GF12"/>
<sequence>MRRRRLLAALTLLPASLAGCNGRSAPVTPRPTSEPTIPGPTATPISGTAPLPEPPDSPSKAEALAFVREYERVAARNEIAEYAGDAPARNPEIGEPSAALAVATEAGFYLFGACRASGEYDDRGGYGINRHEVPHFVGRDGTHKVAPWSAVVCESADRPFAADDPAANVVDPDEYYGAELHLFRFDGATHDVRVLVDYLDDGPPQPIFSTTVAASDDAPDPAYEYVLAGLAVRRGTYRVTVDVADAAADDPDATATWTLSDPDAPAWTGLSIFVGDDGRPAIGLPDAEDDSLVPGPSLCATQLRDEG</sequence>
<dbReference type="Proteomes" id="UP000199170">
    <property type="component" value="Unassembled WGS sequence"/>
</dbReference>
<dbReference type="OrthoDB" id="307228at2157"/>
<feature type="region of interest" description="Disordered" evidence="1">
    <location>
        <begin position="284"/>
        <end position="307"/>
    </location>
</feature>
<evidence type="ECO:0000313" key="2">
    <source>
        <dbReference type="EMBL" id="SDY01913.1"/>
    </source>
</evidence>
<organism evidence="2 3">
    <name type="scientific">Halobellus clavatus</name>
    <dbReference type="NCBI Taxonomy" id="660517"/>
    <lineage>
        <taxon>Archaea</taxon>
        <taxon>Methanobacteriati</taxon>
        <taxon>Methanobacteriota</taxon>
        <taxon>Stenosarchaea group</taxon>
        <taxon>Halobacteria</taxon>
        <taxon>Halobacteriales</taxon>
        <taxon>Haloferacaceae</taxon>
        <taxon>Halobellus</taxon>
    </lineage>
</organism>
<feature type="region of interest" description="Disordered" evidence="1">
    <location>
        <begin position="19"/>
        <end position="59"/>
    </location>
</feature>
<dbReference type="EMBL" id="FNPB01000005">
    <property type="protein sequence ID" value="SDY01913.1"/>
    <property type="molecule type" value="Genomic_DNA"/>
</dbReference>
<accession>A0A1H3GF12</accession>
<reference evidence="3" key="1">
    <citation type="submission" date="2016-10" db="EMBL/GenBank/DDBJ databases">
        <authorList>
            <person name="Varghese N."/>
            <person name="Submissions S."/>
        </authorList>
    </citation>
    <scope>NUCLEOTIDE SEQUENCE [LARGE SCALE GENOMIC DNA]</scope>
    <source>
        <strain evidence="3">CGMCC 1.10118</strain>
    </source>
</reference>
<protein>
    <submittedName>
        <fullName evidence="2">Uncharacterized protein</fullName>
    </submittedName>
</protein>
<name>A0A1H3GF12_9EURY</name>
<dbReference type="STRING" id="660517.SAMN04487946_105135"/>
<proteinExistence type="predicted"/>
<keyword evidence="3" id="KW-1185">Reference proteome</keyword>
<dbReference type="RefSeq" id="WP_089766956.1">
    <property type="nucleotide sequence ID" value="NZ_FNPB01000005.1"/>
</dbReference>
<dbReference type="PROSITE" id="PS51257">
    <property type="entry name" value="PROKAR_LIPOPROTEIN"/>
    <property type="match status" value="1"/>
</dbReference>
<gene>
    <name evidence="2" type="ORF">SAMN04487946_105135</name>
</gene>
<evidence type="ECO:0000256" key="1">
    <source>
        <dbReference type="SAM" id="MobiDB-lite"/>
    </source>
</evidence>